<dbReference type="InterPro" id="IPR006680">
    <property type="entry name" value="Amidohydro-rel"/>
</dbReference>
<dbReference type="PIRSF" id="PIRSF038994">
    <property type="entry name" value="NagA"/>
    <property type="match status" value="1"/>
</dbReference>
<evidence type="ECO:0000256" key="4">
    <source>
        <dbReference type="ARBA" id="ARBA00023277"/>
    </source>
</evidence>
<dbReference type="CDD" id="cd00854">
    <property type="entry name" value="NagA"/>
    <property type="match status" value="1"/>
</dbReference>
<sequence length="383" mass="41275">MKQALVGARIFTGDQFLDNRAVVIEGANIISLPENDNVVQSYPDAEIIELDGGIIAPGFIDLQVNGGGGAFFTNDTSVSALQSMLDGHRPTGTTSMLPTLISDTRTTHQAGVKAVADAVDARMQGILGIHIEGPFFDMDKRGAHNAKYIREIEDEDMQWLTAIEGFKIMVTLAPEHAASGQIKRLVDSGIFVAAGHTNAHYEDVMLAIDEGLSGFTHLFNAMRPQTGREPGVVGAALDSANTWCGIICDNHHVHPGSVRVAMNAKPLGKLYLVTDAMSTVGGEQKSFTIYGEEIFEKDGALVNAEGNLAGSAIGMIDAVRIAHQAIGISLSECLRMASLYPAQYMRLNQSLGRIDDNYRADLVHFTNDFNVTATWVAGDYKQH</sequence>
<keyword evidence="3 5" id="KW-0378">Hydrolase</keyword>
<feature type="domain" description="Amidohydrolase-related" evidence="6">
    <location>
        <begin position="54"/>
        <end position="378"/>
    </location>
</feature>
<evidence type="ECO:0000259" key="6">
    <source>
        <dbReference type="Pfam" id="PF01979"/>
    </source>
</evidence>
<dbReference type="InterPro" id="IPR011059">
    <property type="entry name" value="Metal-dep_hydrolase_composite"/>
</dbReference>
<dbReference type="PANTHER" id="PTHR11113:SF14">
    <property type="entry name" value="N-ACETYLGLUCOSAMINE-6-PHOSPHATE DEACETYLASE"/>
    <property type="match status" value="1"/>
</dbReference>
<evidence type="ECO:0000256" key="2">
    <source>
        <dbReference type="ARBA" id="ARBA00022723"/>
    </source>
</evidence>
<keyword evidence="8" id="KW-1185">Reference proteome</keyword>
<dbReference type="RefSeq" id="WP_302724372.1">
    <property type="nucleotide sequence ID" value="NZ_JAULRU010000797.1"/>
</dbReference>
<dbReference type="PANTHER" id="PTHR11113">
    <property type="entry name" value="N-ACETYLGLUCOSAMINE-6-PHOSPHATE DEACETYLASE"/>
    <property type="match status" value="1"/>
</dbReference>
<evidence type="ECO:0000256" key="5">
    <source>
        <dbReference type="PIRNR" id="PIRNR038994"/>
    </source>
</evidence>
<evidence type="ECO:0000313" key="7">
    <source>
        <dbReference type="EMBL" id="MDX6847770.1"/>
    </source>
</evidence>
<dbReference type="Proteomes" id="UP001273505">
    <property type="component" value="Unassembled WGS sequence"/>
</dbReference>
<evidence type="ECO:0000256" key="3">
    <source>
        <dbReference type="ARBA" id="ARBA00022801"/>
    </source>
</evidence>
<dbReference type="Gene3D" id="3.20.20.140">
    <property type="entry name" value="Metal-dependent hydrolases"/>
    <property type="match status" value="1"/>
</dbReference>
<comment type="similarity">
    <text evidence="1 5">Belongs to the metallo-dependent hydrolases superfamily. NagA family.</text>
</comment>
<dbReference type="InterPro" id="IPR032466">
    <property type="entry name" value="Metal_Hydrolase"/>
</dbReference>
<keyword evidence="4 5" id="KW-0119">Carbohydrate metabolism</keyword>
<gene>
    <name evidence="7" type="primary">nagA</name>
    <name evidence="7" type="ORF">SCD92_00270</name>
</gene>
<dbReference type="EC" id="3.5.1.25" evidence="7"/>
<proteinExistence type="inferred from homology"/>
<accession>A0ABU4RSB1</accession>
<dbReference type="GO" id="GO:0008448">
    <property type="term" value="F:N-acetylglucosamine-6-phosphate deacetylase activity"/>
    <property type="evidence" value="ECO:0007669"/>
    <property type="project" value="UniProtKB-EC"/>
</dbReference>
<dbReference type="Gene3D" id="2.30.40.10">
    <property type="entry name" value="Urease, subunit C, domain 1"/>
    <property type="match status" value="1"/>
</dbReference>
<keyword evidence="2" id="KW-0479">Metal-binding</keyword>
<reference evidence="7 8" key="1">
    <citation type="submission" date="2023-11" db="EMBL/GenBank/DDBJ databases">
        <title>Gilvimarinus fulvus sp. nov., isolated from the surface of Kelp.</title>
        <authorList>
            <person name="Sun Y.Y."/>
            <person name="Gong Y."/>
            <person name="Du Z.J."/>
        </authorList>
    </citation>
    <scope>NUCLEOTIDE SEQUENCE [LARGE SCALE GENOMIC DNA]</scope>
    <source>
        <strain evidence="7 8">SDUM040013</strain>
    </source>
</reference>
<dbReference type="InterPro" id="IPR003764">
    <property type="entry name" value="GlcNAc_6-P_deAcase"/>
</dbReference>
<dbReference type="NCBIfam" id="TIGR00221">
    <property type="entry name" value="nagA"/>
    <property type="match status" value="1"/>
</dbReference>
<dbReference type="SUPFAM" id="SSF51338">
    <property type="entry name" value="Composite domain of metallo-dependent hydrolases"/>
    <property type="match status" value="1"/>
</dbReference>
<dbReference type="EMBL" id="JAXAFO010000001">
    <property type="protein sequence ID" value="MDX6847770.1"/>
    <property type="molecule type" value="Genomic_DNA"/>
</dbReference>
<organism evidence="7 8">
    <name type="scientific">Gilvimarinus gilvus</name>
    <dbReference type="NCBI Taxonomy" id="3058038"/>
    <lineage>
        <taxon>Bacteria</taxon>
        <taxon>Pseudomonadati</taxon>
        <taxon>Pseudomonadota</taxon>
        <taxon>Gammaproteobacteria</taxon>
        <taxon>Cellvibrionales</taxon>
        <taxon>Cellvibrionaceae</taxon>
        <taxon>Gilvimarinus</taxon>
    </lineage>
</organism>
<dbReference type="SUPFAM" id="SSF51556">
    <property type="entry name" value="Metallo-dependent hydrolases"/>
    <property type="match status" value="1"/>
</dbReference>
<evidence type="ECO:0000256" key="1">
    <source>
        <dbReference type="ARBA" id="ARBA00010716"/>
    </source>
</evidence>
<name>A0ABU4RSB1_9GAMM</name>
<comment type="caution">
    <text evidence="7">The sequence shown here is derived from an EMBL/GenBank/DDBJ whole genome shotgun (WGS) entry which is preliminary data.</text>
</comment>
<protein>
    <submittedName>
        <fullName evidence="7">N-acetylglucosamine-6-phosphate deacetylase</fullName>
        <ecNumber evidence="7">3.5.1.25</ecNumber>
    </submittedName>
</protein>
<dbReference type="Pfam" id="PF01979">
    <property type="entry name" value="Amidohydro_1"/>
    <property type="match status" value="1"/>
</dbReference>
<evidence type="ECO:0000313" key="8">
    <source>
        <dbReference type="Proteomes" id="UP001273505"/>
    </source>
</evidence>